<keyword evidence="6" id="KW-1185">Reference proteome</keyword>
<keyword evidence="3" id="KW-0560">Oxidoreductase</keyword>
<feature type="domain" description="Pyrrolo-quinoline quinone repeat" evidence="4">
    <location>
        <begin position="388"/>
        <end position="475"/>
    </location>
</feature>
<dbReference type="InterPro" id="IPR011047">
    <property type="entry name" value="Quinoprotein_ADH-like_sf"/>
</dbReference>
<dbReference type="InterPro" id="IPR018391">
    <property type="entry name" value="PQQ_b-propeller_rpt"/>
</dbReference>
<dbReference type="InterPro" id="IPR002372">
    <property type="entry name" value="PQQ_rpt_dom"/>
</dbReference>
<dbReference type="EMBL" id="CP035758">
    <property type="protein sequence ID" value="QBD81493.1"/>
    <property type="molecule type" value="Genomic_DNA"/>
</dbReference>
<gene>
    <name evidence="5" type="ORF">EPA93_38200</name>
</gene>
<dbReference type="PANTHER" id="PTHR32303:SF10">
    <property type="entry name" value="OUTER MEMBRANE PROTEIN ASSEMBLY FACTOR BAMB"/>
    <property type="match status" value="1"/>
</dbReference>
<dbReference type="Proteomes" id="UP000290365">
    <property type="component" value="Chromosome"/>
</dbReference>
<evidence type="ECO:0000256" key="2">
    <source>
        <dbReference type="ARBA" id="ARBA00008156"/>
    </source>
</evidence>
<proteinExistence type="inferred from homology"/>
<evidence type="ECO:0000256" key="3">
    <source>
        <dbReference type="ARBA" id="ARBA00023002"/>
    </source>
</evidence>
<comment type="cofactor">
    <cofactor evidence="1">
        <name>pyrroloquinoline quinone</name>
        <dbReference type="ChEBI" id="CHEBI:58442"/>
    </cofactor>
</comment>
<dbReference type="PANTHER" id="PTHR32303">
    <property type="entry name" value="QUINOPROTEIN ALCOHOL DEHYDROGENASE (CYTOCHROME C)"/>
    <property type="match status" value="1"/>
</dbReference>
<evidence type="ECO:0000313" key="6">
    <source>
        <dbReference type="Proteomes" id="UP000290365"/>
    </source>
</evidence>
<comment type="similarity">
    <text evidence="2">Belongs to the bacterial PQQ dehydrogenase family.</text>
</comment>
<evidence type="ECO:0000313" key="5">
    <source>
        <dbReference type="EMBL" id="QBD81493.1"/>
    </source>
</evidence>
<dbReference type="AlphaFoldDB" id="A0A4P6K100"/>
<sequence length="477" mass="50719">MLIRHTLEVIGRRMNMCLLGLLGVAALVLGLLLSPMSGPFQAAASGQASWLTYMGNNAHTGFNGSEAALNPASAHHLKLHWKYKAGGPVSSQVMVDDGKLYWGSWDGYEHATDLQGHQLWQTSLGTDAPRGCFPPRAGVASPATITTLPIQGQRTRVVLVGGGNARFYALNAANGHVLWSTALGKAPDYMIWGGASVYKGSVYVGISSYGDCPLVAGKFYKLDASTGAIEHTFTTVPAGCVGGGIWMTPTIDEARNSVYITTGTLSTCKPYEKFAYALLEFNADDLSPRNSWQIPPAEQSGDGDFGSTPTLFTATIQGHTQPLIGAVNKNGFYYALNRDHLSSGPVWKVRVTTPEVNDKSSISSSAWDGKQLYIANSHTVIAGRDCAGGVRAVNPATGAFLWEHCMPGKIQGSVMAVPGMLAVGSGNFIIALDTGTGRQAFAYNDQDKASLFWGTPTICNGMLYMGNRDGLLYAFGL</sequence>
<organism evidence="5 6">
    <name type="scientific">Ktedonosporobacter rubrisoli</name>
    <dbReference type="NCBI Taxonomy" id="2509675"/>
    <lineage>
        <taxon>Bacteria</taxon>
        <taxon>Bacillati</taxon>
        <taxon>Chloroflexota</taxon>
        <taxon>Ktedonobacteria</taxon>
        <taxon>Ktedonobacterales</taxon>
        <taxon>Ktedonosporobacteraceae</taxon>
        <taxon>Ktedonosporobacter</taxon>
    </lineage>
</organism>
<accession>A0A4P6K100</accession>
<dbReference type="KEGG" id="kbs:EPA93_38200"/>
<dbReference type="Gene3D" id="2.140.10.10">
    <property type="entry name" value="Quinoprotein alcohol dehydrogenase-like superfamily"/>
    <property type="match status" value="1"/>
</dbReference>
<dbReference type="SMART" id="SM00564">
    <property type="entry name" value="PQQ"/>
    <property type="match status" value="5"/>
</dbReference>
<protein>
    <recommendedName>
        <fullName evidence="4">Pyrrolo-quinoline quinone repeat domain-containing protein</fullName>
    </recommendedName>
</protein>
<name>A0A4P6K100_KTERU</name>
<dbReference type="OrthoDB" id="158123at2"/>
<evidence type="ECO:0000256" key="1">
    <source>
        <dbReference type="ARBA" id="ARBA00001931"/>
    </source>
</evidence>
<dbReference type="Pfam" id="PF13360">
    <property type="entry name" value="PQQ_2"/>
    <property type="match status" value="2"/>
</dbReference>
<evidence type="ECO:0000259" key="4">
    <source>
        <dbReference type="Pfam" id="PF13360"/>
    </source>
</evidence>
<reference evidence="5 6" key="1">
    <citation type="submission" date="2019-01" db="EMBL/GenBank/DDBJ databases">
        <title>Ktedonosporobacter rubrisoli SCAWS-G2.</title>
        <authorList>
            <person name="Huang Y."/>
            <person name="Yan B."/>
        </authorList>
    </citation>
    <scope>NUCLEOTIDE SEQUENCE [LARGE SCALE GENOMIC DNA]</scope>
    <source>
        <strain evidence="5 6">SCAWS-G2</strain>
    </source>
</reference>
<dbReference type="Gene3D" id="2.40.10.480">
    <property type="match status" value="1"/>
</dbReference>
<dbReference type="SUPFAM" id="SSF50998">
    <property type="entry name" value="Quinoprotein alcohol dehydrogenase-like"/>
    <property type="match status" value="2"/>
</dbReference>
<dbReference type="RefSeq" id="WP_129892554.1">
    <property type="nucleotide sequence ID" value="NZ_CP035758.1"/>
</dbReference>
<dbReference type="GO" id="GO:0016491">
    <property type="term" value="F:oxidoreductase activity"/>
    <property type="evidence" value="ECO:0007669"/>
    <property type="project" value="UniProtKB-KW"/>
</dbReference>
<feature type="domain" description="Pyrrolo-quinoline quinone repeat" evidence="4">
    <location>
        <begin position="78"/>
        <end position="186"/>
    </location>
</feature>